<dbReference type="InterPro" id="IPR001841">
    <property type="entry name" value="Znf_RING"/>
</dbReference>
<evidence type="ECO:0000313" key="9">
    <source>
        <dbReference type="Proteomes" id="UP000008021"/>
    </source>
</evidence>
<feature type="region of interest" description="Disordered" evidence="5">
    <location>
        <begin position="101"/>
        <end position="198"/>
    </location>
</feature>
<dbReference type="EnsemblPlants" id="OMERI04G14130.1">
    <property type="protein sequence ID" value="OMERI04G14130.1"/>
    <property type="gene ID" value="OMERI04G14130"/>
</dbReference>
<name>A0A0E0DFG1_9ORYZ</name>
<keyword evidence="3" id="KW-0862">Zinc</keyword>
<dbReference type="SMART" id="SM00184">
    <property type="entry name" value="RING"/>
    <property type="match status" value="1"/>
</dbReference>
<feature type="domain" description="RING-type" evidence="7">
    <location>
        <begin position="46"/>
        <end position="91"/>
    </location>
</feature>
<dbReference type="Proteomes" id="UP000008021">
    <property type="component" value="Chromosome 4"/>
</dbReference>
<proteinExistence type="predicted"/>
<dbReference type="SUPFAM" id="SSF57850">
    <property type="entry name" value="RING/U-box"/>
    <property type="match status" value="1"/>
</dbReference>
<evidence type="ECO:0000256" key="3">
    <source>
        <dbReference type="ARBA" id="ARBA00022833"/>
    </source>
</evidence>
<dbReference type="Pfam" id="PF13639">
    <property type="entry name" value="zf-RING_2"/>
    <property type="match status" value="1"/>
</dbReference>
<dbReference type="GO" id="GO:0016567">
    <property type="term" value="P:protein ubiquitination"/>
    <property type="evidence" value="ECO:0007669"/>
    <property type="project" value="TreeGrafter"/>
</dbReference>
<evidence type="ECO:0000256" key="1">
    <source>
        <dbReference type="ARBA" id="ARBA00022723"/>
    </source>
</evidence>
<keyword evidence="6" id="KW-0472">Membrane</keyword>
<evidence type="ECO:0000256" key="4">
    <source>
        <dbReference type="PROSITE-ProRule" id="PRU00175"/>
    </source>
</evidence>
<keyword evidence="1" id="KW-0479">Metal-binding</keyword>
<evidence type="ECO:0000256" key="2">
    <source>
        <dbReference type="ARBA" id="ARBA00022771"/>
    </source>
</evidence>
<accession>A0A0E0DFG1</accession>
<keyword evidence="9" id="KW-1185">Reference proteome</keyword>
<keyword evidence="6" id="KW-1133">Transmembrane helix</keyword>
<evidence type="ECO:0000256" key="5">
    <source>
        <dbReference type="SAM" id="MobiDB-lite"/>
    </source>
</evidence>
<dbReference type="PROSITE" id="PS50089">
    <property type="entry name" value="ZF_RING_2"/>
    <property type="match status" value="1"/>
</dbReference>
<dbReference type="PANTHER" id="PTHR45969:SF90">
    <property type="entry name" value="OJ991113_30.9 PROTEIN"/>
    <property type="match status" value="1"/>
</dbReference>
<dbReference type="PANTHER" id="PTHR45969">
    <property type="entry name" value="RING ZINC FINGER PROTEIN-RELATED"/>
    <property type="match status" value="1"/>
</dbReference>
<feature type="compositionally biased region" description="Low complexity" evidence="5">
    <location>
        <begin position="174"/>
        <end position="185"/>
    </location>
</feature>
<dbReference type="Gene3D" id="3.30.40.10">
    <property type="entry name" value="Zinc/RING finger domain, C3HC4 (zinc finger)"/>
    <property type="match status" value="1"/>
</dbReference>
<dbReference type="AlphaFoldDB" id="A0A0E0DFG1"/>
<dbReference type="HOGENOM" id="CLU_119253_0_0_1"/>
<reference evidence="8" key="1">
    <citation type="submission" date="2015-04" db="UniProtKB">
        <authorList>
            <consortium name="EnsemblPlants"/>
        </authorList>
    </citation>
    <scope>IDENTIFICATION</scope>
</reference>
<dbReference type="STRING" id="40149.A0A0E0DFG1"/>
<feature type="transmembrane region" description="Helical" evidence="6">
    <location>
        <begin position="6"/>
        <end position="22"/>
    </location>
</feature>
<evidence type="ECO:0000259" key="7">
    <source>
        <dbReference type="PROSITE" id="PS50089"/>
    </source>
</evidence>
<dbReference type="eggNOG" id="KOG0800">
    <property type="taxonomic scope" value="Eukaryota"/>
</dbReference>
<dbReference type="InterPro" id="IPR013083">
    <property type="entry name" value="Znf_RING/FYVE/PHD"/>
</dbReference>
<dbReference type="Gramene" id="OMERI04G14130.1">
    <property type="protein sequence ID" value="OMERI04G14130.1"/>
    <property type="gene ID" value="OMERI04G14130"/>
</dbReference>
<feature type="compositionally biased region" description="Low complexity" evidence="5">
    <location>
        <begin position="120"/>
        <end position="132"/>
    </location>
</feature>
<protein>
    <recommendedName>
        <fullName evidence="7">RING-type domain-containing protein</fullName>
    </recommendedName>
</protein>
<dbReference type="CDD" id="cd16448">
    <property type="entry name" value="RING-H2"/>
    <property type="match status" value="1"/>
</dbReference>
<dbReference type="GO" id="GO:0008270">
    <property type="term" value="F:zinc ion binding"/>
    <property type="evidence" value="ECO:0007669"/>
    <property type="project" value="UniProtKB-KW"/>
</dbReference>
<dbReference type="GO" id="GO:0061630">
    <property type="term" value="F:ubiquitin protein ligase activity"/>
    <property type="evidence" value="ECO:0007669"/>
    <property type="project" value="TreeGrafter"/>
</dbReference>
<reference evidence="8" key="2">
    <citation type="submission" date="2018-05" db="EMBL/GenBank/DDBJ databases">
        <title>OmerRS3 (Oryza meridionalis Reference Sequence Version 3).</title>
        <authorList>
            <person name="Zhang J."/>
            <person name="Kudrna D."/>
            <person name="Lee S."/>
            <person name="Talag J."/>
            <person name="Welchert J."/>
            <person name="Wing R.A."/>
        </authorList>
    </citation>
    <scope>NUCLEOTIDE SEQUENCE [LARGE SCALE GENOMIC DNA]</scope>
    <source>
        <strain evidence="8">cv. OR44</strain>
    </source>
</reference>
<keyword evidence="6" id="KW-0812">Transmembrane</keyword>
<sequence length="198" mass="21454">MEKGFIAVFVAFGLINLGLHLYERAPGWLVWMLGGVTTLDRALGDCSMCRYGMVAGDVVRTLSCGHVFHKDCDYSVDKWLREHGLSCPECRKKARSVRVLPWRARPQQPLPEEQNPPPQETSASSSSSSSSSTHVRIAPEEPGDLDLEAQDQLLPPPATGSPKGPEEQHPPRPAAATSSSSADTSSLEEPLLRPSASP</sequence>
<keyword evidence="2 4" id="KW-0863">Zinc-finger</keyword>
<organism evidence="8">
    <name type="scientific">Oryza meridionalis</name>
    <dbReference type="NCBI Taxonomy" id="40149"/>
    <lineage>
        <taxon>Eukaryota</taxon>
        <taxon>Viridiplantae</taxon>
        <taxon>Streptophyta</taxon>
        <taxon>Embryophyta</taxon>
        <taxon>Tracheophyta</taxon>
        <taxon>Spermatophyta</taxon>
        <taxon>Magnoliopsida</taxon>
        <taxon>Liliopsida</taxon>
        <taxon>Poales</taxon>
        <taxon>Poaceae</taxon>
        <taxon>BOP clade</taxon>
        <taxon>Oryzoideae</taxon>
        <taxon>Oryzeae</taxon>
        <taxon>Oryzinae</taxon>
        <taxon>Oryza</taxon>
    </lineage>
</organism>
<evidence type="ECO:0000313" key="8">
    <source>
        <dbReference type="EnsemblPlants" id="OMERI04G14130.1"/>
    </source>
</evidence>
<evidence type="ECO:0000256" key="6">
    <source>
        <dbReference type="SAM" id="Phobius"/>
    </source>
</evidence>